<feature type="transmembrane region" description="Helical" evidence="7">
    <location>
        <begin position="123"/>
        <end position="141"/>
    </location>
</feature>
<evidence type="ECO:0000256" key="1">
    <source>
        <dbReference type="ARBA" id="ARBA00004651"/>
    </source>
</evidence>
<keyword evidence="2" id="KW-0813">Transport</keyword>
<feature type="transmembrane region" description="Helical" evidence="7">
    <location>
        <begin position="24"/>
        <end position="45"/>
    </location>
</feature>
<dbReference type="Gene3D" id="1.10.1760.20">
    <property type="match status" value="1"/>
</dbReference>
<feature type="transmembrane region" description="Helical" evidence="7">
    <location>
        <begin position="195"/>
        <end position="220"/>
    </location>
</feature>
<feature type="transmembrane region" description="Helical" evidence="7">
    <location>
        <begin position="153"/>
        <end position="183"/>
    </location>
</feature>
<evidence type="ECO:0000256" key="2">
    <source>
        <dbReference type="ARBA" id="ARBA00022448"/>
    </source>
</evidence>
<dbReference type="AlphaFoldDB" id="A0A1H1G0W6"/>
<evidence type="ECO:0000256" key="3">
    <source>
        <dbReference type="ARBA" id="ARBA00022475"/>
    </source>
</evidence>
<gene>
    <name evidence="8" type="ORF">SAMN05445850_2643</name>
</gene>
<evidence type="ECO:0000313" key="9">
    <source>
        <dbReference type="Proteomes" id="UP000199365"/>
    </source>
</evidence>
<dbReference type="Pfam" id="PF01891">
    <property type="entry name" value="CbiM"/>
    <property type="match status" value="1"/>
</dbReference>
<accession>A0A1H1G0W6</accession>
<evidence type="ECO:0000256" key="5">
    <source>
        <dbReference type="ARBA" id="ARBA00022989"/>
    </source>
</evidence>
<keyword evidence="3" id="KW-1003">Cell membrane</keyword>
<evidence type="ECO:0000313" key="8">
    <source>
        <dbReference type="EMBL" id="SDR06486.1"/>
    </source>
</evidence>
<dbReference type="EMBL" id="FNKX01000001">
    <property type="protein sequence ID" value="SDR06486.1"/>
    <property type="molecule type" value="Genomic_DNA"/>
</dbReference>
<dbReference type="GO" id="GO:0000041">
    <property type="term" value="P:transition metal ion transport"/>
    <property type="evidence" value="ECO:0007669"/>
    <property type="project" value="InterPro"/>
</dbReference>
<reference evidence="9" key="1">
    <citation type="submission" date="2016-10" db="EMBL/GenBank/DDBJ databases">
        <authorList>
            <person name="Varghese N."/>
            <person name="Submissions S."/>
        </authorList>
    </citation>
    <scope>NUCLEOTIDE SEQUENCE [LARGE SCALE GENOMIC DNA]</scope>
    <source>
        <strain evidence="9">DUS833</strain>
    </source>
</reference>
<proteinExistence type="predicted"/>
<dbReference type="InterPro" id="IPR002751">
    <property type="entry name" value="CbiM/NikMN"/>
</dbReference>
<evidence type="ECO:0000256" key="6">
    <source>
        <dbReference type="ARBA" id="ARBA00023136"/>
    </source>
</evidence>
<evidence type="ECO:0000256" key="7">
    <source>
        <dbReference type="SAM" id="Phobius"/>
    </source>
</evidence>
<protein>
    <submittedName>
        <fullName evidence="8">Uncharacterized membrane protein</fullName>
    </submittedName>
</protein>
<keyword evidence="4 7" id="KW-0812">Transmembrane</keyword>
<organism evidence="8 9">
    <name type="scientific">Paraburkholderia tuberum</name>
    <dbReference type="NCBI Taxonomy" id="157910"/>
    <lineage>
        <taxon>Bacteria</taxon>
        <taxon>Pseudomonadati</taxon>
        <taxon>Pseudomonadota</taxon>
        <taxon>Betaproteobacteria</taxon>
        <taxon>Burkholderiales</taxon>
        <taxon>Burkholderiaceae</taxon>
        <taxon>Paraburkholderia</taxon>
    </lineage>
</organism>
<keyword evidence="6 7" id="KW-0472">Membrane</keyword>
<keyword evidence="5 7" id="KW-1133">Transmembrane helix</keyword>
<dbReference type="STRING" id="157910.SAMN05445850_2643"/>
<dbReference type="GO" id="GO:0005886">
    <property type="term" value="C:plasma membrane"/>
    <property type="evidence" value="ECO:0007669"/>
    <property type="project" value="UniProtKB-SubCell"/>
</dbReference>
<feature type="transmembrane region" description="Helical" evidence="7">
    <location>
        <begin position="57"/>
        <end position="78"/>
    </location>
</feature>
<dbReference type="Proteomes" id="UP000199365">
    <property type="component" value="Unassembled WGS sequence"/>
</dbReference>
<name>A0A1H1G0W6_9BURK</name>
<keyword evidence="9" id="KW-1185">Reference proteome</keyword>
<evidence type="ECO:0000256" key="4">
    <source>
        <dbReference type="ARBA" id="ARBA00022692"/>
    </source>
</evidence>
<comment type="subcellular location">
    <subcellularLocation>
        <location evidence="1">Cell membrane</location>
        <topology evidence="1">Multi-pass membrane protein</topology>
    </subcellularLocation>
</comment>
<sequence length="240" mass="25909">MESAHTFCRPTSNMRHMGFLYTPLPFWVAVGGWIATAMVIALALWKKPFKRLQDGTLQHVWLAIIVAVSVLWSSNAWLDDGTVMHLLGATLVVTLFDWGLALIAMAVVAGLAAVVFDAPWQGIALTFLVYGALPVAISTLLQRICTAWLPRNLFMFIFGQGFVSPAIAVSLTAAAALGIHIAVSGGSMTVVPIGYALSVLLLATGEAWFTGMATALIAVYRPAWVTTYDVRRYRLGGPRT</sequence>